<sequence length="233" mass="26474">MSTKNPVVPTYSGHVASTLDALILLEACFTGRLNHISRQLRREKLSSLTISGNVFIYEKHSSGIVQWDDHIKWGPPEKLGSFEVYRQQMIMTAIRKPSDREKCCKRNLNNVETPSMDPFLMVLNRKQILGKRVLGAARYMTPKEIVEEFRALYPEDGKSANFFSVPHAIYLNTLKSFGLPNFAAKELLEDMRLFDEGGYDGGASLEESHALLEDPLTTWIDFMKKSPAFKDLN</sequence>
<evidence type="ECO:0000256" key="1">
    <source>
        <dbReference type="ARBA" id="ARBA00008359"/>
    </source>
</evidence>
<reference evidence="2 3" key="1">
    <citation type="submission" date="2015-06" db="EMBL/GenBank/DDBJ databases">
        <title>Survival trade-offs in plant roots during colonization by closely related pathogenic and mutualistic fungi.</title>
        <authorList>
            <person name="Hacquard S."/>
            <person name="Kracher B."/>
            <person name="Hiruma K."/>
            <person name="Weinman A."/>
            <person name="Muench P."/>
            <person name="Garrido Oter R."/>
            <person name="Ver Loren van Themaat E."/>
            <person name="Dallerey J.-F."/>
            <person name="Damm U."/>
            <person name="Henrissat B."/>
            <person name="Lespinet O."/>
            <person name="Thon M."/>
            <person name="Kemen E."/>
            <person name="McHardy A.C."/>
            <person name="Schulze-Lefert P."/>
            <person name="O'Connell R.J."/>
        </authorList>
    </citation>
    <scope>NUCLEOTIDE SEQUENCE [LARGE SCALE GENOMIC DNA]</scope>
    <source>
        <strain evidence="2 3">0861</strain>
    </source>
</reference>
<dbReference type="Pfam" id="PF09729">
    <property type="entry name" value="Gti1_Pac2"/>
    <property type="match status" value="1"/>
</dbReference>
<dbReference type="Proteomes" id="UP000076552">
    <property type="component" value="Unassembled WGS sequence"/>
</dbReference>
<organism evidence="2 3">
    <name type="scientific">Colletotrichum tofieldiae</name>
    <dbReference type="NCBI Taxonomy" id="708197"/>
    <lineage>
        <taxon>Eukaryota</taxon>
        <taxon>Fungi</taxon>
        <taxon>Dikarya</taxon>
        <taxon>Ascomycota</taxon>
        <taxon>Pezizomycotina</taxon>
        <taxon>Sordariomycetes</taxon>
        <taxon>Hypocreomycetidae</taxon>
        <taxon>Glomerellales</taxon>
        <taxon>Glomerellaceae</taxon>
        <taxon>Colletotrichum</taxon>
        <taxon>Colletotrichum spaethianum species complex</taxon>
    </lineage>
</organism>
<dbReference type="AlphaFoldDB" id="A0A166VHI2"/>
<dbReference type="PANTHER" id="PTHR28027">
    <property type="entry name" value="TRANSCRIPTIONAL REGULATOR MIT1"/>
    <property type="match status" value="1"/>
</dbReference>
<dbReference type="PANTHER" id="PTHR28027:SF2">
    <property type="entry name" value="TRANSCRIPTIONAL REGULATOR MIT1"/>
    <property type="match status" value="1"/>
</dbReference>
<evidence type="ECO:0000313" key="3">
    <source>
        <dbReference type="Proteomes" id="UP000076552"/>
    </source>
</evidence>
<protein>
    <submittedName>
        <fullName evidence="2">NMRAL1 protein</fullName>
    </submittedName>
</protein>
<dbReference type="GO" id="GO:0003677">
    <property type="term" value="F:DNA binding"/>
    <property type="evidence" value="ECO:0007669"/>
    <property type="project" value="TreeGrafter"/>
</dbReference>
<gene>
    <name evidence="2" type="ORF">CT0861_02666</name>
</gene>
<accession>A0A166VHI2</accession>
<dbReference type="EMBL" id="LFIV01000031">
    <property type="protein sequence ID" value="KZL74574.1"/>
    <property type="molecule type" value="Genomic_DNA"/>
</dbReference>
<keyword evidence="3" id="KW-1185">Reference proteome</keyword>
<comment type="similarity">
    <text evidence="1">Belongs to the MIT1/WOR1 family.</text>
</comment>
<dbReference type="InterPro" id="IPR018608">
    <property type="entry name" value="Gti1/Pac2"/>
</dbReference>
<comment type="caution">
    <text evidence="2">The sequence shown here is derived from an EMBL/GenBank/DDBJ whole genome shotgun (WGS) entry which is preliminary data.</text>
</comment>
<evidence type="ECO:0000313" key="2">
    <source>
        <dbReference type="EMBL" id="KZL74574.1"/>
    </source>
</evidence>
<proteinExistence type="inferred from homology"/>
<name>A0A166VHI2_9PEZI</name>